<protein>
    <recommendedName>
        <fullName evidence="3">Mor transcription activator domain-containing protein</fullName>
    </recommendedName>
</protein>
<dbReference type="OrthoDB" id="1363300at2"/>
<reference evidence="1 2" key="1">
    <citation type="submission" date="2015-08" db="EMBL/GenBank/DDBJ databases">
        <title>Whole genome sequence of Flavobacterium akiainvivens IK-1T, from decaying Wikstroemia oahuensis, an endemic Hawaiian shrub.</title>
        <authorList>
            <person name="Wan X."/>
            <person name="Hou S."/>
            <person name="Saito J."/>
            <person name="Donachie S."/>
        </authorList>
    </citation>
    <scope>NUCLEOTIDE SEQUENCE [LARGE SCALE GENOMIC DNA]</scope>
    <source>
        <strain evidence="1 2">IK-1</strain>
    </source>
</reference>
<dbReference type="STRING" id="1202724.AM493_13890"/>
<evidence type="ECO:0008006" key="3">
    <source>
        <dbReference type="Google" id="ProtNLM"/>
    </source>
</evidence>
<dbReference type="EMBL" id="LIYD01000005">
    <property type="protein sequence ID" value="KOS07001.1"/>
    <property type="molecule type" value="Genomic_DNA"/>
</dbReference>
<dbReference type="RefSeq" id="WP_054408632.1">
    <property type="nucleotide sequence ID" value="NZ_FOYA01000009.1"/>
</dbReference>
<comment type="caution">
    <text evidence="1">The sequence shown here is derived from an EMBL/GenBank/DDBJ whole genome shotgun (WGS) entry which is preliminary data.</text>
</comment>
<sequence>MTRYQTITTLGDSFLSLMGKGIIPVHLLDWKVYYEAYLKEAQNLHTKYTGRQKTMAATIVADEFDISRRTMFNIIAFMEG</sequence>
<evidence type="ECO:0000313" key="1">
    <source>
        <dbReference type="EMBL" id="KOS07001.1"/>
    </source>
</evidence>
<evidence type="ECO:0000313" key="2">
    <source>
        <dbReference type="Proteomes" id="UP000037755"/>
    </source>
</evidence>
<name>A0A0M8MIN0_9FLAO</name>
<dbReference type="PATRIC" id="fig|1202724.3.peg.2880"/>
<keyword evidence="2" id="KW-1185">Reference proteome</keyword>
<dbReference type="AlphaFoldDB" id="A0A0M8MIN0"/>
<dbReference type="Proteomes" id="UP000037755">
    <property type="component" value="Unassembled WGS sequence"/>
</dbReference>
<gene>
    <name evidence="1" type="ORF">AM493_13890</name>
</gene>
<accession>A0A0M8MIN0</accession>
<organism evidence="1 2">
    <name type="scientific">Flavobacterium akiainvivens</name>
    <dbReference type="NCBI Taxonomy" id="1202724"/>
    <lineage>
        <taxon>Bacteria</taxon>
        <taxon>Pseudomonadati</taxon>
        <taxon>Bacteroidota</taxon>
        <taxon>Flavobacteriia</taxon>
        <taxon>Flavobacteriales</taxon>
        <taxon>Flavobacteriaceae</taxon>
        <taxon>Flavobacterium</taxon>
    </lineage>
</organism>
<proteinExistence type="predicted"/>